<sequence length="622" mass="68540">MTPQRGQGYLISSSQRSGPASTIPIGHRRSEAGHATALHLSSDYLRSSSPQSGPGPSGAPNPRTETRSRTDTSRQASPSRKLTQGESMLYTGQMQQNVSPSREEATRRGVEIRPGRDISNRFSLIPEAKSSRRLSFVDQKDDFTLLEDEPPSKVQYPQGVRVPRRPLICPKDEAVQTEPIRKNVTAGDIRSPRRPPSPERGGNRTYPDSRSTQRRIPGPESDTGRQNSIYAEPKALRRSVNLESSLTLSVLKDLNSGHKASMRPEPVLTPSEVEPSTKPSARGESEGGRRVTISPGAQSASRRTSRAASESPRKSSVLATPEPEYKQYIAKPSDSIYEFPRPTLRPPEPSSRKHSVRVELELTPRPLPPRCLPRYGPDSTWWALLSPDGEMPNSRPTTPDIEPKSPPPPDPSLPFFEMETSPFCEDLMFQREKASPSPLSSPKESRSPSPLREVPQAPKHTSRHPTQRFSVFFMDVSEEMYNRVFWWLKGLCFPSPLQPCSAAELSPEAGKRRLSGRQQGLPVFSGLKVGDTEVGLVLSLQDTHRRGRPQAVPQQRGPGMETLGSWCPLAPLLQKPGGLWSLFQIPLPAGSLWWPHHGAGLVDGSLLLSFMNPPGSVAGDRA</sequence>
<keyword evidence="2" id="KW-1185">Reference proteome</keyword>
<feature type="region of interest" description="Disordered" evidence="1">
    <location>
        <begin position="432"/>
        <end position="464"/>
    </location>
</feature>
<dbReference type="GeneID" id="105004192"/>
<dbReference type="KEGG" id="bbis:105004192"/>
<feature type="region of interest" description="Disordered" evidence="1">
    <location>
        <begin position="257"/>
        <end position="357"/>
    </location>
</feature>
<dbReference type="PANTHER" id="PTHR37884">
    <property type="entry name" value="SEPTIN 4"/>
    <property type="match status" value="1"/>
</dbReference>
<evidence type="ECO:0000256" key="1">
    <source>
        <dbReference type="SAM" id="MobiDB-lite"/>
    </source>
</evidence>
<accession>A0A6P3J0D4</accession>
<reference evidence="3" key="1">
    <citation type="submission" date="2025-08" db="UniProtKB">
        <authorList>
            <consortium name="RefSeq"/>
        </authorList>
    </citation>
    <scope>IDENTIFICATION</scope>
    <source>
        <tissue evidence="3">Blood</tissue>
    </source>
</reference>
<organism evidence="2 3">
    <name type="scientific">Bison bison bison</name>
    <name type="common">North American plains bison</name>
    <dbReference type="NCBI Taxonomy" id="43346"/>
    <lineage>
        <taxon>Eukaryota</taxon>
        <taxon>Metazoa</taxon>
        <taxon>Chordata</taxon>
        <taxon>Craniata</taxon>
        <taxon>Vertebrata</taxon>
        <taxon>Euteleostomi</taxon>
        <taxon>Mammalia</taxon>
        <taxon>Eutheria</taxon>
        <taxon>Laurasiatheria</taxon>
        <taxon>Artiodactyla</taxon>
        <taxon>Ruminantia</taxon>
        <taxon>Pecora</taxon>
        <taxon>Bovidae</taxon>
        <taxon>Bovinae</taxon>
        <taxon>Bison</taxon>
    </lineage>
</organism>
<evidence type="ECO:0000313" key="3">
    <source>
        <dbReference type="RefSeq" id="XP_010860021.1"/>
    </source>
</evidence>
<dbReference type="AlphaFoldDB" id="A0A6P3J0D4"/>
<dbReference type="Proteomes" id="UP000515208">
    <property type="component" value="Unplaced"/>
</dbReference>
<dbReference type="OrthoDB" id="9448278at2759"/>
<proteinExistence type="predicted"/>
<evidence type="ECO:0000313" key="2">
    <source>
        <dbReference type="Proteomes" id="UP000515208"/>
    </source>
</evidence>
<feature type="region of interest" description="Disordered" evidence="1">
    <location>
        <begin position="168"/>
        <end position="234"/>
    </location>
</feature>
<dbReference type="Pfam" id="PF15548">
    <property type="entry name" value="DUF4655"/>
    <property type="match status" value="1"/>
</dbReference>
<protein>
    <submittedName>
        <fullName evidence="3">Uncharacterized protein C17orf47 homolog</fullName>
    </submittedName>
</protein>
<feature type="region of interest" description="Disordered" evidence="1">
    <location>
        <begin position="385"/>
        <end position="415"/>
    </location>
</feature>
<dbReference type="PANTHER" id="PTHR37884:SF1">
    <property type="entry name" value="SEPTIN 4"/>
    <property type="match status" value="1"/>
</dbReference>
<feature type="compositionally biased region" description="Polar residues" evidence="1">
    <location>
        <begin position="1"/>
        <end position="20"/>
    </location>
</feature>
<feature type="compositionally biased region" description="Polar residues" evidence="1">
    <location>
        <begin position="75"/>
        <end position="100"/>
    </location>
</feature>
<name>A0A6P3J0D4_BISBB</name>
<feature type="compositionally biased region" description="Low complexity" evidence="1">
    <location>
        <begin position="297"/>
        <end position="310"/>
    </location>
</feature>
<gene>
    <name evidence="3" type="primary">LOC105004192</name>
</gene>
<dbReference type="RefSeq" id="XP_010860021.1">
    <property type="nucleotide sequence ID" value="XM_010861719.1"/>
</dbReference>
<dbReference type="InterPro" id="IPR027979">
    <property type="entry name" value="DUF4655"/>
</dbReference>
<feature type="compositionally biased region" description="Low complexity" evidence="1">
    <location>
        <begin position="47"/>
        <end position="63"/>
    </location>
</feature>
<feature type="compositionally biased region" description="Basic and acidic residues" evidence="1">
    <location>
        <begin position="101"/>
        <end position="119"/>
    </location>
</feature>
<feature type="region of interest" description="Disordered" evidence="1">
    <location>
        <begin position="1"/>
        <end position="119"/>
    </location>
</feature>